<evidence type="ECO:0000256" key="3">
    <source>
        <dbReference type="ARBA" id="ARBA00022777"/>
    </source>
</evidence>
<dbReference type="Pfam" id="PF01973">
    <property type="entry name" value="MptE-like"/>
    <property type="match status" value="1"/>
</dbReference>
<dbReference type="GO" id="GO:0004788">
    <property type="term" value="F:thiamine diphosphokinase activity"/>
    <property type="evidence" value="ECO:0007669"/>
    <property type="project" value="InterPro"/>
</dbReference>
<comment type="catalytic activity">
    <reaction evidence="5">
        <text>6-hydroxymethyl-7,8-dihydropterin + ATP = (7,8-dihydropterin-6-yl)methyl diphosphate + AMP + H(+)</text>
        <dbReference type="Rhea" id="RHEA:11412"/>
        <dbReference type="ChEBI" id="CHEBI:15378"/>
        <dbReference type="ChEBI" id="CHEBI:30616"/>
        <dbReference type="ChEBI" id="CHEBI:44841"/>
        <dbReference type="ChEBI" id="CHEBI:72950"/>
        <dbReference type="ChEBI" id="CHEBI:456215"/>
        <dbReference type="EC" id="2.7.6.3"/>
    </reaction>
</comment>
<name>A0A7G9YLY9_9EURY</name>
<dbReference type="GO" id="GO:2001118">
    <property type="term" value="P:tetrahydromethanopterin biosynthetic process"/>
    <property type="evidence" value="ECO:0007669"/>
    <property type="project" value="UniProtKB-UniRule"/>
</dbReference>
<keyword evidence="5" id="KW-0460">Magnesium</keyword>
<keyword evidence="1 5" id="KW-0808">Transferase</keyword>
<dbReference type="EC" id="2.7.6.3" evidence="5"/>
<dbReference type="InterPro" id="IPR002826">
    <property type="entry name" value="MptE-like"/>
</dbReference>
<keyword evidence="2 5" id="KW-0547">Nucleotide-binding</keyword>
<dbReference type="PANTHER" id="PTHR39648:SF1">
    <property type="entry name" value="6-HYDROXYMETHYL-7,8-DIHYDROPTERIN PYROPHOSPHOKINASE"/>
    <property type="match status" value="1"/>
</dbReference>
<evidence type="ECO:0000259" key="6">
    <source>
        <dbReference type="Pfam" id="PF01973"/>
    </source>
</evidence>
<organism evidence="7">
    <name type="scientific">Candidatus Methanogaster sp. ANME-2c ERB4</name>
    <dbReference type="NCBI Taxonomy" id="2759911"/>
    <lineage>
        <taxon>Archaea</taxon>
        <taxon>Methanobacteriati</taxon>
        <taxon>Methanobacteriota</taxon>
        <taxon>Stenosarchaea group</taxon>
        <taxon>Methanomicrobia</taxon>
        <taxon>Methanosarcinales</taxon>
        <taxon>ANME-2 cluster</taxon>
        <taxon>Candidatus Methanogasteraceae</taxon>
        <taxon>Candidatus Methanogaster</taxon>
    </lineage>
</organism>
<dbReference type="UniPathway" id="UPA00065"/>
<dbReference type="AlphaFoldDB" id="A0A7G9YLY9"/>
<dbReference type="InterPro" id="IPR036759">
    <property type="entry name" value="TPK_catalytic_sf"/>
</dbReference>
<dbReference type="InterPro" id="IPR027510">
    <property type="entry name" value="HMPDK_MptE"/>
</dbReference>
<evidence type="ECO:0000256" key="2">
    <source>
        <dbReference type="ARBA" id="ARBA00022741"/>
    </source>
</evidence>
<keyword evidence="4 5" id="KW-0067">ATP-binding</keyword>
<comment type="cofactor">
    <cofactor evidence="5">
        <name>Mg(2+)</name>
        <dbReference type="ChEBI" id="CHEBI:18420"/>
    </cofactor>
</comment>
<dbReference type="GO" id="GO:0005524">
    <property type="term" value="F:ATP binding"/>
    <property type="evidence" value="ECO:0007669"/>
    <property type="project" value="UniProtKB-UniRule"/>
</dbReference>
<comment type="pathway">
    <text evidence="5">Cofactor biosynthesis; 5,6,7,8-tetrahydromethanopterin biosynthesis.</text>
</comment>
<dbReference type="EMBL" id="MT631369">
    <property type="protein sequence ID" value="QNO49023.1"/>
    <property type="molecule type" value="Genomic_DNA"/>
</dbReference>
<accession>A0A7G9YLY9</accession>
<keyword evidence="3 5" id="KW-0418">Kinase</keyword>
<gene>
    <name evidence="5 7" type="primary">mptE</name>
    <name evidence="7" type="ORF">KNGNHFEO_00019</name>
</gene>
<dbReference type="GO" id="GO:0009229">
    <property type="term" value="P:thiamine diphosphate biosynthetic process"/>
    <property type="evidence" value="ECO:0007669"/>
    <property type="project" value="InterPro"/>
</dbReference>
<protein>
    <recommendedName>
        <fullName evidence="5">6-hydroxymethyl-7,8-dihydropterin pyrophosphokinase</fullName>
        <shortName evidence="5">HPPK</shortName>
        <ecNumber evidence="5">2.7.6.3</ecNumber>
    </recommendedName>
    <alternativeName>
        <fullName evidence="5">2-amino-4-hydroxy-6-hydroxymethyldihydropteridine pyrophosphokinase</fullName>
    </alternativeName>
    <alternativeName>
        <fullName evidence="5">6-hydroxymethyl-7,8-dihydropterin diphosphokinase</fullName>
        <shortName evidence="5">6-HMPDK</shortName>
    </alternativeName>
    <alternativeName>
        <fullName evidence="5">7,8-dihydro-6-hydroxymethylpterin diphosphokinase</fullName>
    </alternativeName>
    <alternativeName>
        <fullName evidence="5">7,8-dihydro-6-hydroxymethylpterin pyrophosphokinase</fullName>
        <shortName evidence="5">PPPK</shortName>
    </alternativeName>
</protein>
<dbReference type="SUPFAM" id="SSF63999">
    <property type="entry name" value="Thiamin pyrophosphokinase, catalytic domain"/>
    <property type="match status" value="1"/>
</dbReference>
<dbReference type="PANTHER" id="PTHR39648">
    <property type="entry name" value="6-HYDROXYMETHYL-7,8-DIHYDROPTERIN PYROPHOSPHOKINASE"/>
    <property type="match status" value="1"/>
</dbReference>
<evidence type="ECO:0000256" key="1">
    <source>
        <dbReference type="ARBA" id="ARBA00022679"/>
    </source>
</evidence>
<comment type="function">
    <text evidence="5">Catalyzes the transfer of diphosphate from ATP to 6-hydroxymethyl-7,8-dihydropterin (6-HMD), leading to 6-hydroxymethyl-7,8-dihydropterin diphosphate (6-HMDP).</text>
</comment>
<evidence type="ECO:0000256" key="4">
    <source>
        <dbReference type="ARBA" id="ARBA00022840"/>
    </source>
</evidence>
<comment type="similarity">
    <text evidence="5">Belongs to the archaeal 6-HMPDK family.</text>
</comment>
<sequence length="207" mass="22309">MEFSEWEPLYTEILADFGFDRSEDDASARILADLLHGRAGTPADLRAIISGRDVAVCGNAPSLASEIDLIMPDQIVVAADGATTVLIANRTIPDVIVTDLDGTIEDIISASEKGSFVVVHAHGDNIPAVRSVVPLLSGKVLGTTQSEPFDDIHNFAGFSDGDRCVFLAKASGAASVMLFGFDYDDPDVNDVKKKKLRWAKRLIEEYL</sequence>
<reference evidence="7" key="1">
    <citation type="submission" date="2020-06" db="EMBL/GenBank/DDBJ databases">
        <title>Unique genomic features of the anaerobic methanotrophic archaea.</title>
        <authorList>
            <person name="Chadwick G.L."/>
            <person name="Skennerton C.T."/>
            <person name="Laso-Perez R."/>
            <person name="Leu A.O."/>
            <person name="Speth D.R."/>
            <person name="Yu H."/>
            <person name="Morgan-Lang C."/>
            <person name="Hatzenpichler R."/>
            <person name="Goudeau D."/>
            <person name="Malmstrom R."/>
            <person name="Brazelton W.J."/>
            <person name="Woyke T."/>
            <person name="Hallam S.J."/>
            <person name="Tyson G.W."/>
            <person name="Wegener G."/>
            <person name="Boetius A."/>
            <person name="Orphan V."/>
        </authorList>
    </citation>
    <scope>NUCLEOTIDE SEQUENCE</scope>
</reference>
<proteinExistence type="inferred from homology"/>
<dbReference type="GO" id="GO:0003848">
    <property type="term" value="F:2-amino-4-hydroxy-6-hydroxymethyldihydropteridine diphosphokinase activity"/>
    <property type="evidence" value="ECO:0007669"/>
    <property type="project" value="UniProtKB-UniRule"/>
</dbReference>
<feature type="domain" description="6-hydroxymethylpterin diphosphokinase MptE-like" evidence="6">
    <location>
        <begin position="43"/>
        <end position="185"/>
    </location>
</feature>
<dbReference type="GO" id="GO:0016301">
    <property type="term" value="F:kinase activity"/>
    <property type="evidence" value="ECO:0007669"/>
    <property type="project" value="UniProtKB-KW"/>
</dbReference>
<evidence type="ECO:0000313" key="7">
    <source>
        <dbReference type="EMBL" id="QNO49023.1"/>
    </source>
</evidence>
<dbReference type="HAMAP" id="MF_02131">
    <property type="entry name" value="HMPDK_arch"/>
    <property type="match status" value="1"/>
</dbReference>
<dbReference type="GO" id="GO:0000287">
    <property type="term" value="F:magnesium ion binding"/>
    <property type="evidence" value="ECO:0007669"/>
    <property type="project" value="UniProtKB-UniRule"/>
</dbReference>
<evidence type="ECO:0000256" key="5">
    <source>
        <dbReference type="HAMAP-Rule" id="MF_02131"/>
    </source>
</evidence>